<dbReference type="GO" id="GO:0005829">
    <property type="term" value="C:cytosol"/>
    <property type="evidence" value="ECO:0007669"/>
    <property type="project" value="TreeGrafter"/>
</dbReference>
<proteinExistence type="inferred from homology"/>
<keyword evidence="7 10" id="KW-0786">Thiamine pyrophosphate</keyword>
<comment type="cofactor">
    <cofactor evidence="1">
        <name>a metal cation</name>
        <dbReference type="ChEBI" id="CHEBI:25213"/>
    </cofactor>
</comment>
<evidence type="ECO:0000259" key="13">
    <source>
        <dbReference type="Pfam" id="PF02776"/>
    </source>
</evidence>
<sequence length="545" mass="59399">MTLARKLLQMLKDEGAKQVWGIPGDFILPFFREMEQSDILPVYSLSHEPSVAFAADASGRLEDGIGVLAVTYGAGALNTVNAVAQAYAERSPLVVLAGMPSQSELDMGLKLHHQVKSIDSQALIFNEITCAQVRLDDVSHALDNIAKVLNFCKEMSQPVLIEIPRNMATELCDERPARLPILEVEHTATDKCIEDFQQILAAATRPVVIVGVEVKRYDLEGIFCDWLKRLGIPCFSTLMGKGIAAEHDNSPVSGTYLGEAGDPDIAAIVEQSDLVIVVGAILSDSNFAISAQTIAGRQSVFIQHREVNFGHYSYHGIALKTILTQLCHVAESKKWAMHLPHHQASKPVLIHDRDIIAPMMIATMLNECFQRYGKLPVASDVGDCLFVSQGLAQTSVVAPGYYASMGFGVPAGFGIQATTGRRPIILVGDGAFQMTGMELGHCRRYGFTPIVVLLNNQGWEMIRAFSPDSQAADLGHWQFAQMAAILGGRGLTASTPSELQHALNSAFEDTSQFYLIDVQIPKGVRTPSLDHFAKVLTQKQKMARS</sequence>
<organism evidence="14 15">
    <name type="scientific">Pseudoalteromonas ulvae</name>
    <dbReference type="NCBI Taxonomy" id="107327"/>
    <lineage>
        <taxon>Bacteria</taxon>
        <taxon>Pseudomonadati</taxon>
        <taxon>Pseudomonadota</taxon>
        <taxon>Gammaproteobacteria</taxon>
        <taxon>Alteromonadales</taxon>
        <taxon>Pseudoalteromonadaceae</taxon>
        <taxon>Pseudoalteromonas</taxon>
    </lineage>
</organism>
<comment type="similarity">
    <text evidence="3 10">Belongs to the TPP enzyme family.</text>
</comment>
<evidence type="ECO:0000256" key="10">
    <source>
        <dbReference type="RuleBase" id="RU362132"/>
    </source>
</evidence>
<feature type="binding site" evidence="9">
    <location>
        <position position="429"/>
    </location>
    <ligand>
        <name>Mg(2+)</name>
        <dbReference type="ChEBI" id="CHEBI:18420"/>
    </ligand>
</feature>
<dbReference type="InterPro" id="IPR012001">
    <property type="entry name" value="Thiamin_PyroP_enz_TPP-bd_dom"/>
</dbReference>
<dbReference type="InterPro" id="IPR017765">
    <property type="entry name" value="IPDC"/>
</dbReference>
<evidence type="ECO:0000259" key="12">
    <source>
        <dbReference type="Pfam" id="PF02775"/>
    </source>
</evidence>
<reference evidence="14 15" key="1">
    <citation type="submission" date="2017-02" db="EMBL/GenBank/DDBJ databases">
        <title>Pseudoalteromonas ulvae TC14 Genome.</title>
        <authorList>
            <person name="Molmeret M."/>
        </authorList>
    </citation>
    <scope>NUCLEOTIDE SEQUENCE [LARGE SCALE GENOMIC DNA]</scope>
    <source>
        <strain evidence="14">TC14</strain>
    </source>
</reference>
<keyword evidence="6 9" id="KW-0460">Magnesium</keyword>
<gene>
    <name evidence="14" type="ORF">B1199_01575</name>
</gene>
<comment type="caution">
    <text evidence="14">The sequence shown here is derived from an EMBL/GenBank/DDBJ whole genome shotgun (WGS) entry which is preliminary data.</text>
</comment>
<evidence type="ECO:0000256" key="4">
    <source>
        <dbReference type="ARBA" id="ARBA00022723"/>
    </source>
</evidence>
<evidence type="ECO:0000256" key="5">
    <source>
        <dbReference type="ARBA" id="ARBA00022793"/>
    </source>
</evidence>
<dbReference type="Pfam" id="PF02776">
    <property type="entry name" value="TPP_enzyme_N"/>
    <property type="match status" value="1"/>
</dbReference>
<comment type="cofactor">
    <cofactor evidence="9">
        <name>Mg(2+)</name>
        <dbReference type="ChEBI" id="CHEBI:18420"/>
    </cofactor>
    <text evidence="9">Binds 1 Mg(2+) per subunit.</text>
</comment>
<evidence type="ECO:0000256" key="6">
    <source>
        <dbReference type="ARBA" id="ARBA00022842"/>
    </source>
</evidence>
<dbReference type="GO" id="GO:0009851">
    <property type="term" value="P:auxin biosynthetic process"/>
    <property type="evidence" value="ECO:0007669"/>
    <property type="project" value="InterPro"/>
</dbReference>
<feature type="binding site" evidence="9">
    <location>
        <position position="456"/>
    </location>
    <ligand>
        <name>Mg(2+)</name>
        <dbReference type="ChEBI" id="CHEBI:18420"/>
    </ligand>
</feature>
<evidence type="ECO:0000313" key="14">
    <source>
        <dbReference type="EMBL" id="OUL59000.1"/>
    </source>
</evidence>
<dbReference type="GO" id="GO:0000287">
    <property type="term" value="F:magnesium ion binding"/>
    <property type="evidence" value="ECO:0007669"/>
    <property type="project" value="InterPro"/>
</dbReference>
<feature type="domain" description="Thiamine pyrophosphate enzyme central" evidence="11">
    <location>
        <begin position="194"/>
        <end position="303"/>
    </location>
</feature>
<dbReference type="GO" id="GO:0004737">
    <property type="term" value="F:pyruvate decarboxylase activity"/>
    <property type="evidence" value="ECO:0007669"/>
    <property type="project" value="TreeGrafter"/>
</dbReference>
<comment type="cofactor">
    <cofactor evidence="2">
        <name>thiamine diphosphate</name>
        <dbReference type="ChEBI" id="CHEBI:58937"/>
    </cofactor>
</comment>
<dbReference type="GO" id="GO:0030976">
    <property type="term" value="F:thiamine pyrophosphate binding"/>
    <property type="evidence" value="ECO:0007669"/>
    <property type="project" value="InterPro"/>
</dbReference>
<evidence type="ECO:0000256" key="8">
    <source>
        <dbReference type="ARBA" id="ARBA00023239"/>
    </source>
</evidence>
<dbReference type="SUPFAM" id="SSF52518">
    <property type="entry name" value="Thiamin diphosphate-binding fold (THDP-binding)"/>
    <property type="match status" value="2"/>
</dbReference>
<dbReference type="InterPro" id="IPR012000">
    <property type="entry name" value="Thiamin_PyroP_enz_cen_dom"/>
</dbReference>
<dbReference type="NCBIfam" id="TIGR03394">
    <property type="entry name" value="indol_phenyl_DC"/>
    <property type="match status" value="1"/>
</dbReference>
<dbReference type="Pfam" id="PF02775">
    <property type="entry name" value="TPP_enzyme_C"/>
    <property type="match status" value="1"/>
</dbReference>
<keyword evidence="8" id="KW-0456">Lyase</keyword>
<feature type="binding site" evidence="9">
    <location>
        <position position="458"/>
    </location>
    <ligand>
        <name>Mg(2+)</name>
        <dbReference type="ChEBI" id="CHEBI:18420"/>
    </ligand>
</feature>
<name>A0A244CTP8_PSEDV</name>
<dbReference type="GO" id="GO:0047434">
    <property type="term" value="F:indolepyruvate decarboxylase activity"/>
    <property type="evidence" value="ECO:0007669"/>
    <property type="project" value="InterPro"/>
</dbReference>
<dbReference type="PANTHER" id="PTHR43452">
    <property type="entry name" value="PYRUVATE DECARBOXYLASE"/>
    <property type="match status" value="1"/>
</dbReference>
<dbReference type="PANTHER" id="PTHR43452:SF30">
    <property type="entry name" value="PYRUVATE DECARBOXYLASE ISOZYME 1-RELATED"/>
    <property type="match status" value="1"/>
</dbReference>
<dbReference type="InterPro" id="IPR012110">
    <property type="entry name" value="PDC/IPDC-like"/>
</dbReference>
<evidence type="ECO:0000256" key="9">
    <source>
        <dbReference type="PIRSR" id="PIRSR036565-2"/>
    </source>
</evidence>
<evidence type="ECO:0000256" key="7">
    <source>
        <dbReference type="ARBA" id="ARBA00023052"/>
    </source>
</evidence>
<accession>A0A244CTP8</accession>
<dbReference type="Proteomes" id="UP000194841">
    <property type="component" value="Unassembled WGS sequence"/>
</dbReference>
<dbReference type="Gene3D" id="3.40.50.970">
    <property type="match status" value="2"/>
</dbReference>
<dbReference type="SUPFAM" id="SSF52467">
    <property type="entry name" value="DHS-like NAD/FAD-binding domain"/>
    <property type="match status" value="1"/>
</dbReference>
<evidence type="ECO:0000256" key="2">
    <source>
        <dbReference type="ARBA" id="ARBA00001964"/>
    </source>
</evidence>
<keyword evidence="14" id="KW-0670">Pyruvate</keyword>
<evidence type="ECO:0000256" key="1">
    <source>
        <dbReference type="ARBA" id="ARBA00001920"/>
    </source>
</evidence>
<protein>
    <submittedName>
        <fullName evidence="14">Indolepyruvate/phenylpyruvate decarboxylase</fullName>
    </submittedName>
</protein>
<dbReference type="RefSeq" id="WP_086742387.1">
    <property type="nucleotide sequence ID" value="NZ_MWPV01000001.1"/>
</dbReference>
<keyword evidence="5" id="KW-0210">Decarboxylase</keyword>
<dbReference type="Pfam" id="PF00205">
    <property type="entry name" value="TPP_enzyme_M"/>
    <property type="match status" value="1"/>
</dbReference>
<feature type="domain" description="Thiamine pyrophosphate enzyme TPP-binding" evidence="12">
    <location>
        <begin position="392"/>
        <end position="518"/>
    </location>
</feature>
<dbReference type="PIRSF" id="PIRSF036565">
    <property type="entry name" value="Pyruvt_ip_decrb"/>
    <property type="match status" value="1"/>
</dbReference>
<keyword evidence="4 9" id="KW-0479">Metal-binding</keyword>
<evidence type="ECO:0000256" key="3">
    <source>
        <dbReference type="ARBA" id="ARBA00007812"/>
    </source>
</evidence>
<dbReference type="InterPro" id="IPR029061">
    <property type="entry name" value="THDP-binding"/>
</dbReference>
<dbReference type="GO" id="GO:0000949">
    <property type="term" value="P:aromatic amino acid family catabolic process to alcohol via Ehrlich pathway"/>
    <property type="evidence" value="ECO:0007669"/>
    <property type="project" value="TreeGrafter"/>
</dbReference>
<dbReference type="InterPro" id="IPR011766">
    <property type="entry name" value="TPP_enzyme_TPP-bd"/>
</dbReference>
<keyword evidence="15" id="KW-1185">Reference proteome</keyword>
<dbReference type="OrthoDB" id="9785953at2"/>
<dbReference type="AlphaFoldDB" id="A0A244CTP8"/>
<dbReference type="Gene3D" id="3.40.50.1220">
    <property type="entry name" value="TPP-binding domain"/>
    <property type="match status" value="1"/>
</dbReference>
<dbReference type="EMBL" id="MWPV01000001">
    <property type="protein sequence ID" value="OUL59000.1"/>
    <property type="molecule type" value="Genomic_DNA"/>
</dbReference>
<feature type="domain" description="Thiamine pyrophosphate enzyme N-terminal TPP-binding" evidence="13">
    <location>
        <begin position="1"/>
        <end position="121"/>
    </location>
</feature>
<evidence type="ECO:0000313" key="15">
    <source>
        <dbReference type="Proteomes" id="UP000194841"/>
    </source>
</evidence>
<dbReference type="InterPro" id="IPR029035">
    <property type="entry name" value="DHS-like_NAD/FAD-binding_dom"/>
</dbReference>
<evidence type="ECO:0000259" key="11">
    <source>
        <dbReference type="Pfam" id="PF00205"/>
    </source>
</evidence>